<keyword evidence="10" id="KW-0413">Isomerase</keyword>
<evidence type="ECO:0000313" key="16">
    <source>
        <dbReference type="EMBL" id="KAA0162707.1"/>
    </source>
</evidence>
<evidence type="ECO:0000313" key="15">
    <source>
        <dbReference type="EMBL" id="KAA0156647.1"/>
    </source>
</evidence>
<dbReference type="CDD" id="cd03191">
    <property type="entry name" value="GST_C_Zeta"/>
    <property type="match status" value="1"/>
</dbReference>
<dbReference type="InterPro" id="IPR040079">
    <property type="entry name" value="Glutathione_S-Trfase"/>
</dbReference>
<dbReference type="Gene3D" id="3.40.30.10">
    <property type="entry name" value="Glutaredoxin"/>
    <property type="match status" value="1"/>
</dbReference>
<reference evidence="17 18" key="1">
    <citation type="submission" date="2019-07" db="EMBL/GenBank/DDBJ databases">
        <title>Genomes of Cafeteria roenbergensis.</title>
        <authorList>
            <person name="Fischer M.G."/>
            <person name="Hackl T."/>
            <person name="Roman M."/>
        </authorList>
    </citation>
    <scope>NUCLEOTIDE SEQUENCE [LARGE SCALE GENOMIC DNA]</scope>
    <source>
        <strain evidence="15 17">BVI</strain>
        <strain evidence="14 19">Cflag</strain>
        <strain evidence="16 18">RCC970-E3</strain>
    </source>
</reference>
<name>A0A5A8CVU8_CAFRO</name>
<dbReference type="SFLD" id="SFLDG00358">
    <property type="entry name" value="Main_(cytGST)"/>
    <property type="match status" value="1"/>
</dbReference>
<feature type="domain" description="GST C-terminal" evidence="13">
    <location>
        <begin position="116"/>
        <end position="244"/>
    </location>
</feature>
<dbReference type="InterPro" id="IPR034333">
    <property type="entry name" value="GST_Zeta_N"/>
</dbReference>
<keyword evidence="9" id="KW-0585">Phenylalanine catabolism</keyword>
<dbReference type="InterPro" id="IPR034330">
    <property type="entry name" value="GST_Zeta_C"/>
</dbReference>
<evidence type="ECO:0000256" key="4">
    <source>
        <dbReference type="ARBA" id="ARBA00004671"/>
    </source>
</evidence>
<proteinExistence type="inferred from homology"/>
<dbReference type="InterPro" id="IPR004045">
    <property type="entry name" value="Glutathione_S-Trfase_N"/>
</dbReference>
<dbReference type="PANTHER" id="PTHR42673:SF4">
    <property type="entry name" value="MALEYLACETOACETATE ISOMERASE"/>
    <property type="match status" value="1"/>
</dbReference>
<keyword evidence="6" id="KW-0963">Cytoplasm</keyword>
<dbReference type="OMA" id="VYNAHRF"/>
<dbReference type="Pfam" id="PF13409">
    <property type="entry name" value="GST_N_2"/>
    <property type="match status" value="1"/>
</dbReference>
<dbReference type="Gene3D" id="1.20.1050.10">
    <property type="match status" value="1"/>
</dbReference>
<dbReference type="InterPro" id="IPR005955">
    <property type="entry name" value="GST_Zeta"/>
</dbReference>
<dbReference type="GO" id="GO:0006749">
    <property type="term" value="P:glutathione metabolic process"/>
    <property type="evidence" value="ECO:0007669"/>
    <property type="project" value="TreeGrafter"/>
</dbReference>
<comment type="cofactor">
    <cofactor evidence="2">
        <name>glutathione</name>
        <dbReference type="ChEBI" id="CHEBI:57925"/>
    </cofactor>
</comment>
<dbReference type="SFLD" id="SFLDS00019">
    <property type="entry name" value="Glutathione_Transferase_(cytos"/>
    <property type="match status" value="1"/>
</dbReference>
<accession>A0A5A8CVU8</accession>
<evidence type="ECO:0000256" key="5">
    <source>
        <dbReference type="ARBA" id="ARBA00010007"/>
    </source>
</evidence>
<dbReference type="GO" id="GO:0004364">
    <property type="term" value="F:glutathione transferase activity"/>
    <property type="evidence" value="ECO:0007669"/>
    <property type="project" value="UniProtKB-EC"/>
</dbReference>
<evidence type="ECO:0000256" key="8">
    <source>
        <dbReference type="ARBA" id="ARBA00022878"/>
    </source>
</evidence>
<dbReference type="Proteomes" id="UP000324907">
    <property type="component" value="Unassembled WGS sequence"/>
</dbReference>
<evidence type="ECO:0000256" key="6">
    <source>
        <dbReference type="ARBA" id="ARBA00022490"/>
    </source>
</evidence>
<dbReference type="SUPFAM" id="SSF47616">
    <property type="entry name" value="GST C-terminal domain-like"/>
    <property type="match status" value="1"/>
</dbReference>
<comment type="caution">
    <text evidence="14">The sequence shown here is derived from an EMBL/GenBank/DDBJ whole genome shotgun (WGS) entry which is preliminary data.</text>
</comment>
<dbReference type="InterPro" id="IPR036282">
    <property type="entry name" value="Glutathione-S-Trfase_C_sf"/>
</dbReference>
<dbReference type="EMBL" id="VLTM01000082">
    <property type="protein sequence ID" value="KAA0156497.1"/>
    <property type="molecule type" value="Genomic_DNA"/>
</dbReference>
<comment type="similarity">
    <text evidence="5">Belongs to the GST superfamily. Zeta family.</text>
</comment>
<evidence type="ECO:0000256" key="7">
    <source>
        <dbReference type="ARBA" id="ARBA00022679"/>
    </source>
</evidence>
<comment type="subcellular location">
    <subcellularLocation>
        <location evidence="3">Cytoplasm</location>
    </subcellularLocation>
</comment>
<evidence type="ECO:0008006" key="20">
    <source>
        <dbReference type="Google" id="ProtNLM"/>
    </source>
</evidence>
<dbReference type="InterPro" id="IPR010987">
    <property type="entry name" value="Glutathione-S-Trfase_C-like"/>
</dbReference>
<dbReference type="EMBL" id="VLTN01000003">
    <property type="protein sequence ID" value="KAA0156647.1"/>
    <property type="molecule type" value="Genomic_DNA"/>
</dbReference>
<dbReference type="SUPFAM" id="SSF52833">
    <property type="entry name" value="Thioredoxin-like"/>
    <property type="match status" value="1"/>
</dbReference>
<evidence type="ECO:0000256" key="3">
    <source>
        <dbReference type="ARBA" id="ARBA00004496"/>
    </source>
</evidence>
<sequence length="244" mass="26591">MAAAAVASPAKRAREDEAPAAAADAAKPVLYSYWRSTCSWRVRIALALKGIDYEYKAVHLLKDGGEQLKDEFAALNPMREVPALVIDGNTLTQSMSIIEYLEDTRPTAGVKLLPGSAAERAKVRAMAQMIGCDIQPVQNLRVLKRFMAEFSTQEEKDAKKLEWGKWVIETGFRGLEAALSTTAGKYACGDEVTLVDVLLVPQEYNAGRFGVDMSAFPTIARVCAAAKELPAFKAADPSEMPDKF</sequence>
<dbReference type="GO" id="GO:0006572">
    <property type="term" value="P:L-tyrosine catabolic process"/>
    <property type="evidence" value="ECO:0007669"/>
    <property type="project" value="UniProtKB-KW"/>
</dbReference>
<evidence type="ECO:0000256" key="10">
    <source>
        <dbReference type="ARBA" id="ARBA00023235"/>
    </source>
</evidence>
<dbReference type="GO" id="GO:0006559">
    <property type="term" value="P:L-phenylalanine catabolic process"/>
    <property type="evidence" value="ECO:0007669"/>
    <property type="project" value="UniProtKB-KW"/>
</dbReference>
<dbReference type="PROSITE" id="PS51354">
    <property type="entry name" value="GLUTAREDOXIN_2"/>
    <property type="match status" value="1"/>
</dbReference>
<dbReference type="PROSITE" id="PS50404">
    <property type="entry name" value="GST_NTER"/>
    <property type="match status" value="1"/>
</dbReference>
<keyword evidence="17" id="KW-1185">Reference proteome</keyword>
<dbReference type="InterPro" id="IPR036249">
    <property type="entry name" value="Thioredoxin-like_sf"/>
</dbReference>
<dbReference type="GO" id="GO:0005739">
    <property type="term" value="C:mitochondrion"/>
    <property type="evidence" value="ECO:0007669"/>
    <property type="project" value="TreeGrafter"/>
</dbReference>
<evidence type="ECO:0000259" key="12">
    <source>
        <dbReference type="PROSITE" id="PS50404"/>
    </source>
</evidence>
<keyword evidence="7" id="KW-0808">Transferase</keyword>
<dbReference type="CDD" id="cd03042">
    <property type="entry name" value="GST_N_Zeta"/>
    <property type="match status" value="1"/>
</dbReference>
<evidence type="ECO:0000313" key="19">
    <source>
        <dbReference type="Proteomes" id="UP000325113"/>
    </source>
</evidence>
<organism evidence="14 19">
    <name type="scientific">Cafeteria roenbergensis</name>
    <name type="common">Marine flagellate</name>
    <dbReference type="NCBI Taxonomy" id="33653"/>
    <lineage>
        <taxon>Eukaryota</taxon>
        <taxon>Sar</taxon>
        <taxon>Stramenopiles</taxon>
        <taxon>Bigyra</taxon>
        <taxon>Opalozoa</taxon>
        <taxon>Bicosoecida</taxon>
        <taxon>Cafeteriaceae</taxon>
        <taxon>Cafeteria</taxon>
    </lineage>
</organism>
<gene>
    <name evidence="16" type="ORF">FNF28_04588</name>
    <name evidence="15" type="ORF">FNF29_00758</name>
    <name evidence="14" type="ORF">FNF31_05928</name>
</gene>
<evidence type="ECO:0000256" key="1">
    <source>
        <dbReference type="ARBA" id="ARBA00001622"/>
    </source>
</evidence>
<evidence type="ECO:0000256" key="11">
    <source>
        <dbReference type="ARBA" id="ARBA00047960"/>
    </source>
</evidence>
<evidence type="ECO:0000259" key="13">
    <source>
        <dbReference type="PROSITE" id="PS50405"/>
    </source>
</evidence>
<dbReference type="Proteomes" id="UP000325113">
    <property type="component" value="Unassembled WGS sequence"/>
</dbReference>
<evidence type="ECO:0000256" key="9">
    <source>
        <dbReference type="ARBA" id="ARBA00023232"/>
    </source>
</evidence>
<dbReference type="EMBL" id="VLTL01000077">
    <property type="protein sequence ID" value="KAA0162707.1"/>
    <property type="molecule type" value="Genomic_DNA"/>
</dbReference>
<dbReference type="NCBIfam" id="TIGR01262">
    <property type="entry name" value="maiA"/>
    <property type="match status" value="1"/>
</dbReference>
<evidence type="ECO:0000313" key="14">
    <source>
        <dbReference type="EMBL" id="KAA0156497.1"/>
    </source>
</evidence>
<dbReference type="PANTHER" id="PTHR42673">
    <property type="entry name" value="MALEYLACETOACETATE ISOMERASE"/>
    <property type="match status" value="1"/>
</dbReference>
<feature type="domain" description="GST N-terminal" evidence="12">
    <location>
        <begin position="26"/>
        <end position="109"/>
    </location>
</feature>
<dbReference type="PROSITE" id="PS50405">
    <property type="entry name" value="GST_CTER"/>
    <property type="match status" value="1"/>
</dbReference>
<dbReference type="GO" id="GO:0016034">
    <property type="term" value="F:maleylacetoacetate isomerase activity"/>
    <property type="evidence" value="ECO:0007669"/>
    <property type="project" value="UniProtKB-EC"/>
</dbReference>
<protein>
    <recommendedName>
        <fullName evidence="20">Maleylacetoacetate isomerase</fullName>
    </recommendedName>
</protein>
<evidence type="ECO:0000256" key="2">
    <source>
        <dbReference type="ARBA" id="ARBA00001955"/>
    </source>
</evidence>
<dbReference type="AlphaFoldDB" id="A0A5A8CVU8"/>
<evidence type="ECO:0000313" key="18">
    <source>
        <dbReference type="Proteomes" id="UP000324907"/>
    </source>
</evidence>
<evidence type="ECO:0000313" key="17">
    <source>
        <dbReference type="Proteomes" id="UP000323011"/>
    </source>
</evidence>
<comment type="catalytic activity">
    <reaction evidence="1">
        <text>4-maleylacetoacetate = 4-fumarylacetoacetate</text>
        <dbReference type="Rhea" id="RHEA:14817"/>
        <dbReference type="ChEBI" id="CHEBI:17105"/>
        <dbReference type="ChEBI" id="CHEBI:18034"/>
        <dbReference type="EC" id="5.2.1.2"/>
    </reaction>
</comment>
<dbReference type="FunFam" id="3.40.30.10:FF:000041">
    <property type="entry name" value="Maleylacetoacetate isomerase isoform 1"/>
    <property type="match status" value="1"/>
</dbReference>
<comment type="catalytic activity">
    <reaction evidence="11">
        <text>RX + glutathione = an S-substituted glutathione + a halide anion + H(+)</text>
        <dbReference type="Rhea" id="RHEA:16437"/>
        <dbReference type="ChEBI" id="CHEBI:15378"/>
        <dbReference type="ChEBI" id="CHEBI:16042"/>
        <dbReference type="ChEBI" id="CHEBI:17792"/>
        <dbReference type="ChEBI" id="CHEBI:57925"/>
        <dbReference type="ChEBI" id="CHEBI:90779"/>
        <dbReference type="EC" id="2.5.1.18"/>
    </reaction>
</comment>
<keyword evidence="8" id="KW-0828">Tyrosine catabolism</keyword>
<dbReference type="FunFam" id="1.20.1050.10:FF:000010">
    <property type="entry name" value="Maleylacetoacetate isomerase isoform 1"/>
    <property type="match status" value="1"/>
</dbReference>
<comment type="pathway">
    <text evidence="4">Amino-acid degradation; L-phenylalanine degradation; acetoacetate and fumarate from L-phenylalanine: step 5/6.</text>
</comment>
<dbReference type="Proteomes" id="UP000323011">
    <property type="component" value="Unassembled WGS sequence"/>
</dbReference>